<reference evidence="3" key="1">
    <citation type="submission" date="2019-02" db="EMBL/GenBank/DDBJ databases">
        <title>FDA dAtabase for Regulatory Grade micrObial Sequences (FDA-ARGOS): Supporting development and validation of Infectious Disease Dx tests.</title>
        <authorList>
            <person name="Duncan R."/>
            <person name="Fisher C."/>
            <person name="Tallon L."/>
            <person name="Sadzewicz L."/>
            <person name="Sengamalay N."/>
            <person name="Ott S."/>
            <person name="Godinez A."/>
            <person name="Nagaraj S."/>
            <person name="Vavikolanu K."/>
            <person name="Vyas G."/>
            <person name="Nadendla S."/>
            <person name="Aluvathingal J."/>
            <person name="Sichtig H."/>
        </authorList>
    </citation>
    <scope>NUCLEOTIDE SEQUENCE [LARGE SCALE GENOMIC DNA]</scope>
    <source>
        <strain evidence="3">FDAARGOS_360</strain>
    </source>
</reference>
<organism evidence="2 3">
    <name type="scientific">Leishmania donovani</name>
    <dbReference type="NCBI Taxonomy" id="5661"/>
    <lineage>
        <taxon>Eukaryota</taxon>
        <taxon>Discoba</taxon>
        <taxon>Euglenozoa</taxon>
        <taxon>Kinetoplastea</taxon>
        <taxon>Metakinetoplastina</taxon>
        <taxon>Trypanosomatida</taxon>
        <taxon>Trypanosomatidae</taxon>
        <taxon>Leishmaniinae</taxon>
        <taxon>Leishmania</taxon>
    </lineage>
</organism>
<feature type="region of interest" description="Disordered" evidence="1">
    <location>
        <begin position="166"/>
        <end position="207"/>
    </location>
</feature>
<name>A0A504Y5K0_LEIDO</name>
<dbReference type="AlphaFoldDB" id="A0A504Y5K0"/>
<gene>
    <name evidence="2" type="ORF">CGC20_10495</name>
</gene>
<comment type="caution">
    <text evidence="2">The sequence shown here is derived from an EMBL/GenBank/DDBJ whole genome shotgun (WGS) entry which is preliminary data.</text>
</comment>
<dbReference type="Proteomes" id="UP000318821">
    <property type="component" value="Unassembled WGS sequence"/>
</dbReference>
<proteinExistence type="predicted"/>
<sequence length="207" mass="21805">MPSPEGPGAGLRFTTPTETAIVKHVGCTESGSRRIQTPSCTASGVKGGLGSRGTNGPKILAALSAPRGSTIRENPQRALKAGLPVDRYPRMGVDSPQGTAAYFWLRLRPSSWGPDVRKTFSRIAAQRLLTFTAPMPLAPRSSTGAQRKASWGGEASVHSYVDSSVTAKPSRRLHKGQGSISSPFLITGGRLDTEENVPLEGSEATHG</sequence>
<evidence type="ECO:0000313" key="2">
    <source>
        <dbReference type="EMBL" id="TPP55505.1"/>
    </source>
</evidence>
<evidence type="ECO:0000313" key="3">
    <source>
        <dbReference type="Proteomes" id="UP000318821"/>
    </source>
</evidence>
<dbReference type="EMBL" id="RHLD01000006">
    <property type="protein sequence ID" value="TPP55505.1"/>
    <property type="molecule type" value="Genomic_DNA"/>
</dbReference>
<accession>A0A504Y5K0</accession>
<protein>
    <submittedName>
        <fullName evidence="2">Uncharacterized protein</fullName>
    </submittedName>
</protein>
<evidence type="ECO:0000256" key="1">
    <source>
        <dbReference type="SAM" id="MobiDB-lite"/>
    </source>
</evidence>